<proteinExistence type="predicted"/>
<reference evidence="1 2" key="1">
    <citation type="submission" date="2024-08" db="EMBL/GenBank/DDBJ databases">
        <title>Two novel Cytobacillus novel species.</title>
        <authorList>
            <person name="Liu G."/>
        </authorList>
    </citation>
    <scope>NUCLEOTIDE SEQUENCE [LARGE SCALE GENOMIC DNA]</scope>
    <source>
        <strain evidence="1 2">FJAT-54145</strain>
    </source>
</reference>
<dbReference type="Proteomes" id="UP001601059">
    <property type="component" value="Unassembled WGS sequence"/>
</dbReference>
<protein>
    <submittedName>
        <fullName evidence="1">Uncharacterized protein</fullName>
    </submittedName>
</protein>
<sequence>MKKIIAASLLTLTLVGATGIPSQHGTELSGIPSQHSIKQEYELAGIPSQHSIEEVYLFGIPSQH</sequence>
<keyword evidence="2" id="KW-1185">Reference proteome</keyword>
<dbReference type="EMBL" id="JBIACK010000006">
    <property type="protein sequence ID" value="MFE8701725.1"/>
    <property type="molecule type" value="Genomic_DNA"/>
</dbReference>
<evidence type="ECO:0000313" key="1">
    <source>
        <dbReference type="EMBL" id="MFE8701725.1"/>
    </source>
</evidence>
<dbReference type="RefSeq" id="WP_389361694.1">
    <property type="nucleotide sequence ID" value="NZ_JBIACK010000006.1"/>
</dbReference>
<comment type="caution">
    <text evidence="1">The sequence shown here is derived from an EMBL/GenBank/DDBJ whole genome shotgun (WGS) entry which is preliminary data.</text>
</comment>
<organism evidence="1 2">
    <name type="scientific">Cytobacillus spartinae</name>
    <dbReference type="NCBI Taxonomy" id="3299023"/>
    <lineage>
        <taxon>Bacteria</taxon>
        <taxon>Bacillati</taxon>
        <taxon>Bacillota</taxon>
        <taxon>Bacilli</taxon>
        <taxon>Bacillales</taxon>
        <taxon>Bacillaceae</taxon>
        <taxon>Cytobacillus</taxon>
    </lineage>
</organism>
<gene>
    <name evidence="1" type="ORF">ACFYKX_14060</name>
</gene>
<accession>A0ABW6KBV9</accession>
<evidence type="ECO:0000313" key="2">
    <source>
        <dbReference type="Proteomes" id="UP001601059"/>
    </source>
</evidence>
<name>A0ABW6KBV9_9BACI</name>